<dbReference type="CDD" id="cd04301">
    <property type="entry name" value="NAT_SF"/>
    <property type="match status" value="1"/>
</dbReference>
<dbReference type="EMBL" id="JACHIN010000007">
    <property type="protein sequence ID" value="MBB5079665.1"/>
    <property type="molecule type" value="Genomic_DNA"/>
</dbReference>
<dbReference type="InterPro" id="IPR000182">
    <property type="entry name" value="GNAT_dom"/>
</dbReference>
<keyword evidence="5" id="KW-1185">Reference proteome</keyword>
<reference evidence="4 5" key="1">
    <citation type="submission" date="2020-08" db="EMBL/GenBank/DDBJ databases">
        <title>Genomic Encyclopedia of Type Strains, Phase IV (KMG-IV): sequencing the most valuable type-strain genomes for metagenomic binning, comparative biology and taxonomic classification.</title>
        <authorList>
            <person name="Goeker M."/>
        </authorList>
    </citation>
    <scope>NUCLEOTIDE SEQUENCE [LARGE SCALE GENOMIC DNA]</scope>
    <source>
        <strain evidence="4 5">DSM 45385</strain>
    </source>
</reference>
<dbReference type="Pfam" id="PF00583">
    <property type="entry name" value="Acetyltransf_1"/>
    <property type="match status" value="1"/>
</dbReference>
<dbReference type="InterPro" id="IPR016181">
    <property type="entry name" value="Acyl_CoA_acyltransferase"/>
</dbReference>
<protein>
    <submittedName>
        <fullName evidence="4">Ribosomal protein S18 acetylase RimI-like enzyme</fullName>
    </submittedName>
</protein>
<sequence>MPLTVRPIVPGDLEQVVEILTASWGDTHVIALTWGEMIDASTLPGFVAVADGGGIAGLITYTERDGSVEIVTIDAVVRGAGVGRALLDAVRELALKRGMRRLTLITTNDNTRALAFYQRYGFDLVALRRDAITRTRELKPSIPELSEDGIPIRHELELELPLDS</sequence>
<keyword evidence="2" id="KW-0012">Acyltransferase</keyword>
<keyword evidence="4" id="KW-0687">Ribonucleoprotein</keyword>
<dbReference type="Proteomes" id="UP000568380">
    <property type="component" value="Unassembled WGS sequence"/>
</dbReference>
<dbReference type="GO" id="GO:0016747">
    <property type="term" value="F:acyltransferase activity, transferring groups other than amino-acyl groups"/>
    <property type="evidence" value="ECO:0007669"/>
    <property type="project" value="InterPro"/>
</dbReference>
<keyword evidence="1" id="KW-0808">Transferase</keyword>
<proteinExistence type="predicted"/>
<dbReference type="AlphaFoldDB" id="A0A7W8A517"/>
<name>A0A7W8A517_9ACTN</name>
<evidence type="ECO:0000256" key="2">
    <source>
        <dbReference type="ARBA" id="ARBA00023315"/>
    </source>
</evidence>
<accession>A0A7W8A517</accession>
<evidence type="ECO:0000313" key="5">
    <source>
        <dbReference type="Proteomes" id="UP000568380"/>
    </source>
</evidence>
<dbReference type="InterPro" id="IPR050832">
    <property type="entry name" value="Bact_Acetyltransf"/>
</dbReference>
<dbReference type="RefSeq" id="WP_184965524.1">
    <property type="nucleotide sequence ID" value="NZ_JACHIN010000007.1"/>
</dbReference>
<dbReference type="GO" id="GO:0005840">
    <property type="term" value="C:ribosome"/>
    <property type="evidence" value="ECO:0007669"/>
    <property type="project" value="UniProtKB-KW"/>
</dbReference>
<evidence type="ECO:0000313" key="4">
    <source>
        <dbReference type="EMBL" id="MBB5079665.1"/>
    </source>
</evidence>
<dbReference type="Gene3D" id="3.40.630.30">
    <property type="match status" value="1"/>
</dbReference>
<dbReference type="SUPFAM" id="SSF55729">
    <property type="entry name" value="Acyl-CoA N-acyltransferases (Nat)"/>
    <property type="match status" value="1"/>
</dbReference>
<dbReference type="PROSITE" id="PS51186">
    <property type="entry name" value="GNAT"/>
    <property type="match status" value="1"/>
</dbReference>
<keyword evidence="4" id="KW-0689">Ribosomal protein</keyword>
<comment type="caution">
    <text evidence="4">The sequence shown here is derived from an EMBL/GenBank/DDBJ whole genome shotgun (WGS) entry which is preliminary data.</text>
</comment>
<organism evidence="4 5">
    <name type="scientific">Nonomuraea endophytica</name>
    <dbReference type="NCBI Taxonomy" id="714136"/>
    <lineage>
        <taxon>Bacteria</taxon>
        <taxon>Bacillati</taxon>
        <taxon>Actinomycetota</taxon>
        <taxon>Actinomycetes</taxon>
        <taxon>Streptosporangiales</taxon>
        <taxon>Streptosporangiaceae</taxon>
        <taxon>Nonomuraea</taxon>
    </lineage>
</organism>
<evidence type="ECO:0000256" key="1">
    <source>
        <dbReference type="ARBA" id="ARBA00022679"/>
    </source>
</evidence>
<gene>
    <name evidence="4" type="ORF">HNR40_005151</name>
</gene>
<evidence type="ECO:0000259" key="3">
    <source>
        <dbReference type="PROSITE" id="PS51186"/>
    </source>
</evidence>
<feature type="domain" description="N-acetyltransferase" evidence="3">
    <location>
        <begin position="3"/>
        <end position="143"/>
    </location>
</feature>
<dbReference type="PANTHER" id="PTHR43877">
    <property type="entry name" value="AMINOALKYLPHOSPHONATE N-ACETYLTRANSFERASE-RELATED-RELATED"/>
    <property type="match status" value="1"/>
</dbReference>